<dbReference type="CDD" id="cd00077">
    <property type="entry name" value="HDc"/>
    <property type="match status" value="1"/>
</dbReference>
<accession>A0A7V3VRZ8</accession>
<feature type="domain" description="HD-GYP" evidence="2">
    <location>
        <begin position="232"/>
        <end position="421"/>
    </location>
</feature>
<reference evidence="3" key="1">
    <citation type="journal article" date="2020" name="mSystems">
        <title>Genome- and Community-Level Interaction Insights into Carbon Utilization and Element Cycling Functions of Hydrothermarchaeota in Hydrothermal Sediment.</title>
        <authorList>
            <person name="Zhou Z."/>
            <person name="Liu Y."/>
            <person name="Xu W."/>
            <person name="Pan J."/>
            <person name="Luo Z.H."/>
            <person name="Li M."/>
        </authorList>
    </citation>
    <scope>NUCLEOTIDE SEQUENCE [LARGE SCALE GENOMIC DNA]</scope>
    <source>
        <strain evidence="3">SpSt-966</strain>
    </source>
</reference>
<protein>
    <submittedName>
        <fullName evidence="3">HD domain-containing protein</fullName>
    </submittedName>
</protein>
<evidence type="ECO:0000259" key="2">
    <source>
        <dbReference type="PROSITE" id="PS51832"/>
    </source>
</evidence>
<evidence type="ECO:0000313" key="3">
    <source>
        <dbReference type="EMBL" id="HGE74567.1"/>
    </source>
</evidence>
<feature type="coiled-coil region" evidence="1">
    <location>
        <begin position="23"/>
        <end position="64"/>
    </location>
</feature>
<dbReference type="SUPFAM" id="SSF109604">
    <property type="entry name" value="HD-domain/PDEase-like"/>
    <property type="match status" value="1"/>
</dbReference>
<dbReference type="SMART" id="SM00471">
    <property type="entry name" value="HDc"/>
    <property type="match status" value="1"/>
</dbReference>
<proteinExistence type="predicted"/>
<sequence length="421" mass="47706">MILIITVMAFITVMSIFLNRLVRSKVKKSVEDLRKNVEEMSYENNLLKEKMELLDHENHDLKLELTKFSKMIDGFANIYSKPEFKSEIFNDVLELALSLVPEARAGSISIANGKRWEYVAIHGNGKSINDLKSADLNSEWMVMVPKVSIVENITNKNDKVPETYSKLIENAFGSHIYRSIAVPIKVGNDTIGNCFLDALDDLQFSESSKKIMEYFSTIFSKLLMMNEVQSVGYININNTLRTIVNFYEMKCSNMRGHSENVAYLSTKIGEELGFSPKQLDNLYWGALFHDIGMIAIPDEIVDKPSKLTEEEFDTMKSHTMLGEKILSYHEHLKEVSIVAKYHHENFDGSGYPDGLKGGSIPLLARIVSVADTFEILRRENNHAPTLSLSEAMKNIEQNSGIQFDPEITVIAAKVFQNIPTR</sequence>
<gene>
    <name evidence="3" type="ORF">ENX73_00375</name>
</gene>
<dbReference type="EMBL" id="DTPE01000014">
    <property type="protein sequence ID" value="HGE74567.1"/>
    <property type="molecule type" value="Genomic_DNA"/>
</dbReference>
<dbReference type="Gene3D" id="1.10.3210.10">
    <property type="entry name" value="Hypothetical protein af1432"/>
    <property type="match status" value="1"/>
</dbReference>
<dbReference type="PROSITE" id="PS51832">
    <property type="entry name" value="HD_GYP"/>
    <property type="match status" value="1"/>
</dbReference>
<dbReference type="NCBIfam" id="TIGR00277">
    <property type="entry name" value="HDIG"/>
    <property type="match status" value="1"/>
</dbReference>
<dbReference type="AlphaFoldDB" id="A0A7V3VRZ8"/>
<name>A0A7V3VRZ8_9BACT</name>
<dbReference type="PANTHER" id="PTHR43155">
    <property type="entry name" value="CYCLIC DI-GMP PHOSPHODIESTERASE PA4108-RELATED"/>
    <property type="match status" value="1"/>
</dbReference>
<dbReference type="InterPro" id="IPR003607">
    <property type="entry name" value="HD/PDEase_dom"/>
</dbReference>
<dbReference type="InterPro" id="IPR037522">
    <property type="entry name" value="HD_GYP_dom"/>
</dbReference>
<dbReference type="InterPro" id="IPR006675">
    <property type="entry name" value="HDIG_dom"/>
</dbReference>
<dbReference type="Pfam" id="PF13487">
    <property type="entry name" value="HD_5"/>
    <property type="match status" value="1"/>
</dbReference>
<dbReference type="SUPFAM" id="SSF55781">
    <property type="entry name" value="GAF domain-like"/>
    <property type="match status" value="1"/>
</dbReference>
<comment type="caution">
    <text evidence="3">The sequence shown here is derived from an EMBL/GenBank/DDBJ whole genome shotgun (WGS) entry which is preliminary data.</text>
</comment>
<keyword evidence="1" id="KW-0175">Coiled coil</keyword>
<evidence type="ECO:0000256" key="1">
    <source>
        <dbReference type="SAM" id="Coils"/>
    </source>
</evidence>
<organism evidence="3">
    <name type="scientific">Mesoaciditoga lauensis</name>
    <dbReference type="NCBI Taxonomy" id="1495039"/>
    <lineage>
        <taxon>Bacteria</taxon>
        <taxon>Thermotogati</taxon>
        <taxon>Thermotogota</taxon>
        <taxon>Thermotogae</taxon>
        <taxon>Mesoaciditogales</taxon>
        <taxon>Mesoaciditogaceae</taxon>
        <taxon>Mesoaciditoga</taxon>
    </lineage>
</organism>